<dbReference type="InterPro" id="IPR058240">
    <property type="entry name" value="rSAM_sf"/>
</dbReference>
<dbReference type="GO" id="GO:0016829">
    <property type="term" value="F:lyase activity"/>
    <property type="evidence" value="ECO:0007669"/>
    <property type="project" value="UniProtKB-KW"/>
</dbReference>
<evidence type="ECO:0000256" key="2">
    <source>
        <dbReference type="ARBA" id="ARBA00023004"/>
    </source>
</evidence>
<feature type="domain" description="Radical SAM core" evidence="4">
    <location>
        <begin position="33"/>
        <end position="200"/>
    </location>
</feature>
<dbReference type="Proteomes" id="UP000256388">
    <property type="component" value="Unassembled WGS sequence"/>
</dbReference>
<comment type="caution">
    <text evidence="5">The sequence shown here is derived from an EMBL/GenBank/DDBJ whole genome shotgun (WGS) entry which is preliminary data.</text>
</comment>
<keyword evidence="3" id="KW-0411">Iron-sulfur</keyword>
<dbReference type="SFLD" id="SFLDG01084">
    <property type="entry name" value="Uncharacterised_Radical_SAM_Su"/>
    <property type="match status" value="1"/>
</dbReference>
<dbReference type="CDD" id="cd01335">
    <property type="entry name" value="Radical_SAM"/>
    <property type="match status" value="1"/>
</dbReference>
<keyword evidence="6" id="KW-1185">Reference proteome</keyword>
<sequence length="374" mass="42750">MGRKAEFIPYEVKAILNKHKRPDHWFWTRYSVYPYIGCQHGCEFCYCRERKYAPYDDLNDFPYVIKVKENAPELLRRALAKNPRDAIAVGDYQPLERKYRISRQLLEVCLELDFPIFMLERSPLVLRDLDLIQDIARKSYATVAFSVIHTAQSPNAAQLDRMEGLAPRPAERFAAMQALSKAGIRTGICLMPILPGLGDSRENLELVIQRTADAGGRFVLASTLTLSDQQRTYFMDYLQSSLPELLPLYQRLYPTQSYGPSGDHWLKIGRMVRELCIKAGISDRMPRPILPGEKRALNKQAAELLADRTYEMELDGMDAARIWPYRKAAWAVEELEQDIGLVYSQMGLKGLQSIQGVGPSIGKQIEQFIIGRKD</sequence>
<evidence type="ECO:0000313" key="6">
    <source>
        <dbReference type="Proteomes" id="UP000256388"/>
    </source>
</evidence>
<keyword evidence="5" id="KW-0456">Lyase</keyword>
<dbReference type="Gene3D" id="1.10.150.110">
    <property type="entry name" value="DNA polymerase beta, N-terminal domain-like"/>
    <property type="match status" value="1"/>
</dbReference>
<dbReference type="RefSeq" id="WP_116226125.1">
    <property type="nucleotide sequence ID" value="NZ_AP018437.1"/>
</dbReference>
<evidence type="ECO:0000256" key="3">
    <source>
        <dbReference type="ARBA" id="ARBA00023014"/>
    </source>
</evidence>
<keyword evidence="2" id="KW-0408">Iron</keyword>
<name>A0A347ZWP2_9CHLR</name>
<dbReference type="PANTHER" id="PTHR43432:SF5">
    <property type="entry name" value="ELP3_MIAA_NIFB-LIKE RADICAL SAM CORE DOMAIN-CONTAINING PROTEIN"/>
    <property type="match status" value="1"/>
</dbReference>
<organism evidence="5 6">
    <name type="scientific">Pelolinea submarina</name>
    <dbReference type="NCBI Taxonomy" id="913107"/>
    <lineage>
        <taxon>Bacteria</taxon>
        <taxon>Bacillati</taxon>
        <taxon>Chloroflexota</taxon>
        <taxon>Anaerolineae</taxon>
        <taxon>Anaerolineales</taxon>
        <taxon>Anaerolineaceae</taxon>
        <taxon>Pelolinea</taxon>
    </lineage>
</organism>
<evidence type="ECO:0000313" key="5">
    <source>
        <dbReference type="EMBL" id="REG05466.1"/>
    </source>
</evidence>
<dbReference type="AlphaFoldDB" id="A0A347ZWP2"/>
<keyword evidence="1" id="KW-0479">Metal-binding</keyword>
<dbReference type="GO" id="GO:0051536">
    <property type="term" value="F:iron-sulfur cluster binding"/>
    <property type="evidence" value="ECO:0007669"/>
    <property type="project" value="UniProtKB-KW"/>
</dbReference>
<dbReference type="OrthoDB" id="9785699at2"/>
<dbReference type="EMBL" id="QUMS01000005">
    <property type="protein sequence ID" value="REG05466.1"/>
    <property type="molecule type" value="Genomic_DNA"/>
</dbReference>
<dbReference type="Gene3D" id="3.80.30.30">
    <property type="match status" value="1"/>
</dbReference>
<evidence type="ECO:0000259" key="4">
    <source>
        <dbReference type="Pfam" id="PF04055"/>
    </source>
</evidence>
<gene>
    <name evidence="5" type="ORF">DFR64_2867</name>
</gene>
<dbReference type="InterPro" id="IPR027421">
    <property type="entry name" value="DNA_pol_lamdba_lyase_dom_sf"/>
</dbReference>
<reference evidence="5 6" key="1">
    <citation type="submission" date="2018-08" db="EMBL/GenBank/DDBJ databases">
        <title>Genomic Encyclopedia of Type Strains, Phase IV (KMG-IV): sequencing the most valuable type-strain genomes for metagenomic binning, comparative biology and taxonomic classification.</title>
        <authorList>
            <person name="Goeker M."/>
        </authorList>
    </citation>
    <scope>NUCLEOTIDE SEQUENCE [LARGE SCALE GENOMIC DNA]</scope>
    <source>
        <strain evidence="5 6">DSM 23923</strain>
    </source>
</reference>
<dbReference type="PANTHER" id="PTHR43432">
    <property type="entry name" value="SLR0285 PROTEIN"/>
    <property type="match status" value="1"/>
</dbReference>
<dbReference type="InterPro" id="IPR007197">
    <property type="entry name" value="rSAM"/>
</dbReference>
<evidence type="ECO:0000256" key="1">
    <source>
        <dbReference type="ARBA" id="ARBA00022723"/>
    </source>
</evidence>
<dbReference type="SUPFAM" id="SSF102114">
    <property type="entry name" value="Radical SAM enzymes"/>
    <property type="match status" value="1"/>
</dbReference>
<dbReference type="SUPFAM" id="SSF47802">
    <property type="entry name" value="DNA polymerase beta, N-terminal domain-like"/>
    <property type="match status" value="1"/>
</dbReference>
<dbReference type="GO" id="GO:0046872">
    <property type="term" value="F:metal ion binding"/>
    <property type="evidence" value="ECO:0007669"/>
    <property type="project" value="UniProtKB-KW"/>
</dbReference>
<proteinExistence type="predicted"/>
<dbReference type="SFLD" id="SFLDS00029">
    <property type="entry name" value="Radical_SAM"/>
    <property type="match status" value="1"/>
</dbReference>
<protein>
    <submittedName>
        <fullName evidence="5">DNA repair photolyase</fullName>
    </submittedName>
</protein>
<dbReference type="Pfam" id="PF04055">
    <property type="entry name" value="Radical_SAM"/>
    <property type="match status" value="1"/>
</dbReference>
<accession>A0A347ZWP2</accession>
<dbReference type="InterPro" id="IPR040086">
    <property type="entry name" value="MJ0683-like"/>
</dbReference>